<dbReference type="PRINTS" id="PR00080">
    <property type="entry name" value="SDRFAMILY"/>
</dbReference>
<dbReference type="OrthoDB" id="9775296at2"/>
<dbReference type="FunFam" id="3.40.50.720:FF:000921">
    <property type="entry name" value="Putative short chain dehydrogenase"/>
    <property type="match status" value="1"/>
</dbReference>
<comment type="caution">
    <text evidence="4">The sequence shown here is derived from an EMBL/GenBank/DDBJ whole genome shotgun (WGS) entry which is preliminary data.</text>
</comment>
<evidence type="ECO:0000313" key="5">
    <source>
        <dbReference type="Proteomes" id="UP000032250"/>
    </source>
</evidence>
<evidence type="ECO:0000313" key="4">
    <source>
        <dbReference type="EMBL" id="KIS24146.1"/>
    </source>
</evidence>
<name>A0A0D1BZH8_CLOBO</name>
<comment type="similarity">
    <text evidence="1 3">Belongs to the short-chain dehydrogenases/reductases (SDR) family.</text>
</comment>
<dbReference type="RefSeq" id="WP_003485117.1">
    <property type="nucleotide sequence ID" value="NZ_JXSU01000007.1"/>
</dbReference>
<dbReference type="SUPFAM" id="SSF51735">
    <property type="entry name" value="NAD(P)-binding Rossmann-fold domains"/>
    <property type="match status" value="1"/>
</dbReference>
<dbReference type="EMBL" id="JXSU01000007">
    <property type="protein sequence ID" value="KIS24146.1"/>
    <property type="molecule type" value="Genomic_DNA"/>
</dbReference>
<reference evidence="4 5" key="1">
    <citation type="submission" date="2014-06" db="EMBL/GenBank/DDBJ databases">
        <title>Genome characterization of distinct group I Clostridium botulinum lineages.</title>
        <authorList>
            <person name="Giordani F."/>
            <person name="Anselmo A."/>
            <person name="Fillo S."/>
            <person name="Palozzi A.M."/>
            <person name="Fortunato A."/>
            <person name="Gentile B."/>
            <person name="Ciammaruconi A."/>
            <person name="Anniballi F."/>
            <person name="De Medici D."/>
            <person name="Lista F."/>
        </authorList>
    </citation>
    <scope>NUCLEOTIDE SEQUENCE [LARGE SCALE GENOMIC DNA]</scope>
    <source>
        <strain evidence="4 5">B2 450</strain>
    </source>
</reference>
<protein>
    <submittedName>
        <fullName evidence="4">Short-chain dehydrogenase</fullName>
    </submittedName>
</protein>
<dbReference type="GO" id="GO:0016491">
    <property type="term" value="F:oxidoreductase activity"/>
    <property type="evidence" value="ECO:0007669"/>
    <property type="project" value="UniProtKB-KW"/>
</dbReference>
<dbReference type="InterPro" id="IPR036291">
    <property type="entry name" value="NAD(P)-bd_dom_sf"/>
</dbReference>
<dbReference type="PATRIC" id="fig|1379739.3.peg.2639"/>
<sequence>MSKILITGAGSGLGKASSIALAKKGHKVYATTHKKSQAENLKEIALKKNINKNLESFKLDITLKEDRDIVKNLDIDALINNAAIGDSGSASEVSIDKYRNVFETNVFSALELTQIVFNNMIKKKEGRIIFLSSLSGRVTIPFLSPYTSSKFALEAIVSSLKEEIKELSDCNINIILIEPGAYKTGFNQRNIAKQFVWMKEKSYFKDKLVKLEKKQYSYFELMEHKSFNSIVNQYIHAIEDESPKFRYKAPLVQSTFTQGQRILGK</sequence>
<organism evidence="4 5">
    <name type="scientific">Clostridium botulinum B2 450</name>
    <dbReference type="NCBI Taxonomy" id="1379739"/>
    <lineage>
        <taxon>Bacteria</taxon>
        <taxon>Bacillati</taxon>
        <taxon>Bacillota</taxon>
        <taxon>Clostridia</taxon>
        <taxon>Eubacteriales</taxon>
        <taxon>Clostridiaceae</taxon>
        <taxon>Clostridium</taxon>
    </lineage>
</organism>
<dbReference type="InterPro" id="IPR002347">
    <property type="entry name" value="SDR_fam"/>
</dbReference>
<gene>
    <name evidence="4" type="ORF">N495_11325</name>
</gene>
<dbReference type="PRINTS" id="PR00081">
    <property type="entry name" value="GDHRDH"/>
</dbReference>
<proteinExistence type="inferred from homology"/>
<accession>A0A0D1BZH8</accession>
<evidence type="ECO:0000256" key="3">
    <source>
        <dbReference type="RuleBase" id="RU000363"/>
    </source>
</evidence>
<dbReference type="HOGENOM" id="CLU_010194_2_9_9"/>
<dbReference type="Pfam" id="PF00106">
    <property type="entry name" value="adh_short"/>
    <property type="match status" value="1"/>
</dbReference>
<dbReference type="Proteomes" id="UP000032250">
    <property type="component" value="Unassembled WGS sequence"/>
</dbReference>
<dbReference type="AlphaFoldDB" id="A0A0D1BZH8"/>
<dbReference type="PANTHER" id="PTHR42901">
    <property type="entry name" value="ALCOHOL DEHYDROGENASE"/>
    <property type="match status" value="1"/>
</dbReference>
<evidence type="ECO:0000256" key="1">
    <source>
        <dbReference type="ARBA" id="ARBA00006484"/>
    </source>
</evidence>
<dbReference type="PANTHER" id="PTHR42901:SF1">
    <property type="entry name" value="ALCOHOL DEHYDROGENASE"/>
    <property type="match status" value="1"/>
</dbReference>
<evidence type="ECO:0000256" key="2">
    <source>
        <dbReference type="ARBA" id="ARBA00023002"/>
    </source>
</evidence>
<keyword evidence="2" id="KW-0560">Oxidoreductase</keyword>
<dbReference type="Gene3D" id="3.40.50.720">
    <property type="entry name" value="NAD(P)-binding Rossmann-like Domain"/>
    <property type="match status" value="1"/>
</dbReference>